<evidence type="ECO:0000313" key="2">
    <source>
        <dbReference type="EMBL" id="KAK8596678.1"/>
    </source>
</evidence>
<proteinExistence type="predicted"/>
<gene>
    <name evidence="2" type="ORF">V6N12_065158</name>
</gene>
<feature type="compositionally biased region" description="Polar residues" evidence="1">
    <location>
        <begin position="47"/>
        <end position="66"/>
    </location>
</feature>
<dbReference type="Proteomes" id="UP001472677">
    <property type="component" value="Unassembled WGS sequence"/>
</dbReference>
<keyword evidence="3" id="KW-1185">Reference proteome</keyword>
<organism evidence="2 3">
    <name type="scientific">Hibiscus sabdariffa</name>
    <name type="common">roselle</name>
    <dbReference type="NCBI Taxonomy" id="183260"/>
    <lineage>
        <taxon>Eukaryota</taxon>
        <taxon>Viridiplantae</taxon>
        <taxon>Streptophyta</taxon>
        <taxon>Embryophyta</taxon>
        <taxon>Tracheophyta</taxon>
        <taxon>Spermatophyta</taxon>
        <taxon>Magnoliopsida</taxon>
        <taxon>eudicotyledons</taxon>
        <taxon>Gunneridae</taxon>
        <taxon>Pentapetalae</taxon>
        <taxon>rosids</taxon>
        <taxon>malvids</taxon>
        <taxon>Malvales</taxon>
        <taxon>Malvaceae</taxon>
        <taxon>Malvoideae</taxon>
        <taxon>Hibiscus</taxon>
    </lineage>
</organism>
<accession>A0ABR2G888</accession>
<name>A0ABR2G888_9ROSI</name>
<reference evidence="2 3" key="1">
    <citation type="journal article" date="2024" name="G3 (Bethesda)">
        <title>Genome assembly of Hibiscus sabdariffa L. provides insights into metabolisms of medicinal natural products.</title>
        <authorList>
            <person name="Kim T."/>
        </authorList>
    </citation>
    <scope>NUCLEOTIDE SEQUENCE [LARGE SCALE GENOMIC DNA]</scope>
    <source>
        <strain evidence="2">TK-2024</strain>
        <tissue evidence="2">Old leaves</tissue>
    </source>
</reference>
<evidence type="ECO:0000256" key="1">
    <source>
        <dbReference type="SAM" id="MobiDB-lite"/>
    </source>
</evidence>
<protein>
    <submittedName>
        <fullName evidence="2">Uncharacterized protein</fullName>
    </submittedName>
</protein>
<sequence>MVVGFENPNGKPADSQLAVTGSGVGRRASRPYGRLLGCRGGSRSGEQRASTAPSHRGSLGSQNNVGKLGVTSTAGLGWTAQVTGVSLRDRGDLRRRLSRAIASLEADASRRSFGNGNDNRRRVWCGRNVSAEPQPVTVGMVVAIPTAALGFLGVLG</sequence>
<dbReference type="EMBL" id="JBBPBM010000002">
    <property type="protein sequence ID" value="KAK8596678.1"/>
    <property type="molecule type" value="Genomic_DNA"/>
</dbReference>
<feature type="region of interest" description="Disordered" evidence="1">
    <location>
        <begin position="1"/>
        <end position="66"/>
    </location>
</feature>
<evidence type="ECO:0000313" key="3">
    <source>
        <dbReference type="Proteomes" id="UP001472677"/>
    </source>
</evidence>
<comment type="caution">
    <text evidence="2">The sequence shown here is derived from an EMBL/GenBank/DDBJ whole genome shotgun (WGS) entry which is preliminary data.</text>
</comment>